<comment type="similarity">
    <text evidence="8">Belongs to the snail C2H2-type zinc-finger protein family.</text>
</comment>
<gene>
    <name evidence="12" type="ORF">pipiens_008462</name>
</gene>
<comment type="caution">
    <text evidence="12">The sequence shown here is derived from an EMBL/GenBank/DDBJ whole genome shotgun (WGS) entry which is preliminary data.</text>
</comment>
<feature type="region of interest" description="Disordered" evidence="10">
    <location>
        <begin position="241"/>
        <end position="299"/>
    </location>
</feature>
<evidence type="ECO:0000256" key="9">
    <source>
        <dbReference type="PROSITE-ProRule" id="PRU00042"/>
    </source>
</evidence>
<keyword evidence="13" id="KW-1185">Reference proteome</keyword>
<dbReference type="Proteomes" id="UP001562425">
    <property type="component" value="Unassembled WGS sequence"/>
</dbReference>
<evidence type="ECO:0000256" key="8">
    <source>
        <dbReference type="ARBA" id="ARBA00037948"/>
    </source>
</evidence>
<keyword evidence="3" id="KW-0677">Repeat</keyword>
<evidence type="ECO:0000259" key="11">
    <source>
        <dbReference type="PROSITE" id="PS50157"/>
    </source>
</evidence>
<keyword evidence="6" id="KW-0238">DNA-binding</keyword>
<keyword evidence="7" id="KW-0539">Nucleus</keyword>
<dbReference type="PROSITE" id="PS00028">
    <property type="entry name" value="ZINC_FINGER_C2H2_1"/>
    <property type="match status" value="3"/>
</dbReference>
<dbReference type="GO" id="GO:0005634">
    <property type="term" value="C:nucleus"/>
    <property type="evidence" value="ECO:0007669"/>
    <property type="project" value="UniProtKB-SubCell"/>
</dbReference>
<evidence type="ECO:0000313" key="13">
    <source>
        <dbReference type="Proteomes" id="UP001562425"/>
    </source>
</evidence>
<evidence type="ECO:0000256" key="6">
    <source>
        <dbReference type="ARBA" id="ARBA00023125"/>
    </source>
</evidence>
<feature type="compositionally biased region" description="Acidic residues" evidence="10">
    <location>
        <begin position="266"/>
        <end position="299"/>
    </location>
</feature>
<evidence type="ECO:0000256" key="7">
    <source>
        <dbReference type="ARBA" id="ARBA00023242"/>
    </source>
</evidence>
<sequence>MVHFCKLCQLLHKNMDSIECDSSNVWLLESVFKLKIVPINGRVEPICQSCIRKYNKVMRRKRKENGGFPISQNQIFPISTTTTTVTSSTQLVMMQRQEQLAPQNQGLGVGTGQLREEDSSTETSIVTANSFQLNITGAAAVYRTGRGHLQKKPYECNECGRRFTQKSSLKTHLDSHRSDRDPIRCDPCGQEFPTPTALYAHRRTVHKTQKKTPENATTYDCPRCGRSFKQLRWFRTHMKREHHQDVDEGTTTTEKKSSNKITIDGVDIEEVEEPDQPDELSNFEDSLAGDEGDEETKSD</sequence>
<dbReference type="SMART" id="SM00355">
    <property type="entry name" value="ZnF_C2H2"/>
    <property type="match status" value="3"/>
</dbReference>
<dbReference type="Pfam" id="PF13912">
    <property type="entry name" value="zf-C2H2_6"/>
    <property type="match status" value="1"/>
</dbReference>
<dbReference type="PROSITE" id="PS50157">
    <property type="entry name" value="ZINC_FINGER_C2H2_2"/>
    <property type="match status" value="3"/>
</dbReference>
<dbReference type="AlphaFoldDB" id="A0ABD1DHE2"/>
<dbReference type="Pfam" id="PF00096">
    <property type="entry name" value="zf-C2H2"/>
    <property type="match status" value="2"/>
</dbReference>
<dbReference type="PANTHER" id="PTHR24388">
    <property type="entry name" value="ZINC FINGER PROTEIN"/>
    <property type="match status" value="1"/>
</dbReference>
<keyword evidence="5" id="KW-0862">Zinc</keyword>
<feature type="domain" description="C2H2-type" evidence="11">
    <location>
        <begin position="183"/>
        <end position="211"/>
    </location>
</feature>
<evidence type="ECO:0000256" key="1">
    <source>
        <dbReference type="ARBA" id="ARBA00004123"/>
    </source>
</evidence>
<evidence type="ECO:0000313" key="12">
    <source>
        <dbReference type="EMBL" id="KAL1399111.1"/>
    </source>
</evidence>
<organism evidence="12 13">
    <name type="scientific">Culex pipiens pipiens</name>
    <name type="common">Northern house mosquito</name>
    <dbReference type="NCBI Taxonomy" id="38569"/>
    <lineage>
        <taxon>Eukaryota</taxon>
        <taxon>Metazoa</taxon>
        <taxon>Ecdysozoa</taxon>
        <taxon>Arthropoda</taxon>
        <taxon>Hexapoda</taxon>
        <taxon>Insecta</taxon>
        <taxon>Pterygota</taxon>
        <taxon>Neoptera</taxon>
        <taxon>Endopterygota</taxon>
        <taxon>Diptera</taxon>
        <taxon>Nematocera</taxon>
        <taxon>Culicoidea</taxon>
        <taxon>Culicidae</taxon>
        <taxon>Culicinae</taxon>
        <taxon>Culicini</taxon>
        <taxon>Culex</taxon>
        <taxon>Culex</taxon>
    </lineage>
</organism>
<proteinExistence type="inferred from homology"/>
<dbReference type="PANTHER" id="PTHR24388:SF54">
    <property type="entry name" value="PROTEIN ESCARGOT"/>
    <property type="match status" value="1"/>
</dbReference>
<evidence type="ECO:0000256" key="4">
    <source>
        <dbReference type="ARBA" id="ARBA00022771"/>
    </source>
</evidence>
<evidence type="ECO:0000256" key="10">
    <source>
        <dbReference type="SAM" id="MobiDB-lite"/>
    </source>
</evidence>
<evidence type="ECO:0000256" key="2">
    <source>
        <dbReference type="ARBA" id="ARBA00022723"/>
    </source>
</evidence>
<dbReference type="InterPro" id="IPR036236">
    <property type="entry name" value="Znf_C2H2_sf"/>
</dbReference>
<dbReference type="SUPFAM" id="SSF57667">
    <property type="entry name" value="beta-beta-alpha zinc fingers"/>
    <property type="match status" value="2"/>
</dbReference>
<keyword evidence="2" id="KW-0479">Metal-binding</keyword>
<dbReference type="InterPro" id="IPR013087">
    <property type="entry name" value="Znf_C2H2_type"/>
</dbReference>
<comment type="subcellular location">
    <subcellularLocation>
        <location evidence="1">Nucleus</location>
    </subcellularLocation>
</comment>
<name>A0ABD1DHE2_CULPP</name>
<dbReference type="InterPro" id="IPR050527">
    <property type="entry name" value="Snail/Krueppel_Znf"/>
</dbReference>
<dbReference type="EMBL" id="JBEHCU010005651">
    <property type="protein sequence ID" value="KAL1399111.1"/>
    <property type="molecule type" value="Genomic_DNA"/>
</dbReference>
<accession>A0ABD1DHE2</accession>
<dbReference type="GO" id="GO:0003677">
    <property type="term" value="F:DNA binding"/>
    <property type="evidence" value="ECO:0007669"/>
    <property type="project" value="UniProtKB-KW"/>
</dbReference>
<reference evidence="12 13" key="1">
    <citation type="submission" date="2024-05" db="EMBL/GenBank/DDBJ databases">
        <title>Culex pipiens pipiens assembly and annotation.</title>
        <authorList>
            <person name="Alout H."/>
            <person name="Durand T."/>
        </authorList>
    </citation>
    <scope>NUCLEOTIDE SEQUENCE [LARGE SCALE GENOMIC DNA]</scope>
    <source>
        <strain evidence="12">HA-2024</strain>
        <tissue evidence="12">Whole body</tissue>
    </source>
</reference>
<feature type="domain" description="C2H2-type" evidence="11">
    <location>
        <begin position="154"/>
        <end position="181"/>
    </location>
</feature>
<dbReference type="Gene3D" id="3.30.160.60">
    <property type="entry name" value="Classic Zinc Finger"/>
    <property type="match status" value="2"/>
</dbReference>
<evidence type="ECO:0000256" key="5">
    <source>
        <dbReference type="ARBA" id="ARBA00022833"/>
    </source>
</evidence>
<dbReference type="GO" id="GO:0008270">
    <property type="term" value="F:zinc ion binding"/>
    <property type="evidence" value="ECO:0007669"/>
    <property type="project" value="UniProtKB-KW"/>
</dbReference>
<keyword evidence="4 9" id="KW-0863">Zinc-finger</keyword>
<protein>
    <recommendedName>
        <fullName evidence="11">C2H2-type domain-containing protein</fullName>
    </recommendedName>
</protein>
<dbReference type="FunFam" id="3.30.160.60:FF:000100">
    <property type="entry name" value="Zinc finger 45-like"/>
    <property type="match status" value="1"/>
</dbReference>
<feature type="domain" description="C2H2-type" evidence="11">
    <location>
        <begin position="219"/>
        <end position="247"/>
    </location>
</feature>
<evidence type="ECO:0000256" key="3">
    <source>
        <dbReference type="ARBA" id="ARBA00022737"/>
    </source>
</evidence>